<evidence type="ECO:0000313" key="2">
    <source>
        <dbReference type="EMBL" id="MDO1449460.1"/>
    </source>
</evidence>
<keyword evidence="3" id="KW-1185">Reference proteome</keyword>
<evidence type="ECO:0000256" key="1">
    <source>
        <dbReference type="SAM" id="SignalP"/>
    </source>
</evidence>
<feature type="signal peptide" evidence="1">
    <location>
        <begin position="1"/>
        <end position="19"/>
    </location>
</feature>
<gene>
    <name evidence="2" type="ORF">Q0590_24505</name>
</gene>
<proteinExistence type="predicted"/>
<sequence>MKQLFLLLAFLLGNCLLFAQQETLESITRKPTNKEITKPLVDLRTKELIQKAIDRIPENYPDRPHQMEGFYRKVSTYENEYTHLLEAAFLMEDSSYTTYSHSALNVKLLQQRQSMEWGKIDEEVVIAVRNSTQRLAKHVKHQVASSNTIHRTYEYNSLRGYNSPHTIFNSLGRFTEGINFRIRDTSLVENDTIFHVLISDALMPEGTSYLKINRSDLAIVEYQRAIYLFGYDFTEQVHVRYKKIDGRYYPDYIQVKVPRIINEDIGGHQLDIHTLWVNRVDTGKFKKMKEKEKTDRMQELRVLTLPYNEAFWAEYPMPKIHPLEKQIQRSLERNKSLDRQFEEMAAR</sequence>
<dbReference type="RefSeq" id="WP_302040263.1">
    <property type="nucleotide sequence ID" value="NZ_JAUKPO010000019.1"/>
</dbReference>
<protein>
    <submittedName>
        <fullName evidence="2">Uncharacterized protein</fullName>
    </submittedName>
</protein>
<feature type="chain" id="PRO_5046156036" evidence="1">
    <location>
        <begin position="20"/>
        <end position="347"/>
    </location>
</feature>
<reference evidence="2" key="1">
    <citation type="submission" date="2023-07" db="EMBL/GenBank/DDBJ databases">
        <title>The genome sequence of Rhodocytophaga aerolata KACC 12507.</title>
        <authorList>
            <person name="Zhang X."/>
        </authorList>
    </citation>
    <scope>NUCLEOTIDE SEQUENCE</scope>
    <source>
        <strain evidence="2">KACC 12507</strain>
    </source>
</reference>
<accession>A0ABT8RBL1</accession>
<name>A0ABT8RBL1_9BACT</name>
<evidence type="ECO:0000313" key="3">
    <source>
        <dbReference type="Proteomes" id="UP001168528"/>
    </source>
</evidence>
<dbReference type="EMBL" id="JAUKPO010000019">
    <property type="protein sequence ID" value="MDO1449460.1"/>
    <property type="molecule type" value="Genomic_DNA"/>
</dbReference>
<organism evidence="2 3">
    <name type="scientific">Rhodocytophaga aerolata</name>
    <dbReference type="NCBI Taxonomy" id="455078"/>
    <lineage>
        <taxon>Bacteria</taxon>
        <taxon>Pseudomonadati</taxon>
        <taxon>Bacteroidota</taxon>
        <taxon>Cytophagia</taxon>
        <taxon>Cytophagales</taxon>
        <taxon>Rhodocytophagaceae</taxon>
        <taxon>Rhodocytophaga</taxon>
    </lineage>
</organism>
<comment type="caution">
    <text evidence="2">The sequence shown here is derived from an EMBL/GenBank/DDBJ whole genome shotgun (WGS) entry which is preliminary data.</text>
</comment>
<dbReference type="Proteomes" id="UP001168528">
    <property type="component" value="Unassembled WGS sequence"/>
</dbReference>
<keyword evidence="1" id="KW-0732">Signal</keyword>